<evidence type="ECO:0000313" key="8">
    <source>
        <dbReference type="Proteomes" id="UP000014074"/>
    </source>
</evidence>
<keyword evidence="5 6" id="KW-0472">Membrane</keyword>
<dbReference type="SUPFAM" id="SSF103473">
    <property type="entry name" value="MFS general substrate transporter"/>
    <property type="match status" value="1"/>
</dbReference>
<dbReference type="EMBL" id="KB933248">
    <property type="protein sequence ID" value="EON97860.1"/>
    <property type="molecule type" value="Genomic_DNA"/>
</dbReference>
<accession>R8BEY3</accession>
<evidence type="ECO:0000313" key="7">
    <source>
        <dbReference type="EMBL" id="EON97860.1"/>
    </source>
</evidence>
<keyword evidence="8" id="KW-1185">Reference proteome</keyword>
<feature type="transmembrane region" description="Helical" evidence="6">
    <location>
        <begin position="94"/>
        <end position="114"/>
    </location>
</feature>
<dbReference type="InterPro" id="IPR036259">
    <property type="entry name" value="MFS_trans_sf"/>
</dbReference>
<keyword evidence="2" id="KW-0813">Transport</keyword>
<evidence type="ECO:0000256" key="6">
    <source>
        <dbReference type="SAM" id="Phobius"/>
    </source>
</evidence>
<dbReference type="GO" id="GO:0016020">
    <property type="term" value="C:membrane"/>
    <property type="evidence" value="ECO:0007669"/>
    <property type="project" value="UniProtKB-SubCell"/>
</dbReference>
<reference evidence="8" key="1">
    <citation type="journal article" date="2013" name="Genome Announc.">
        <title>Draft genome sequence of the ascomycete Phaeoacremonium aleophilum strain UCR-PA7, a causal agent of the esca disease complex in grapevines.</title>
        <authorList>
            <person name="Blanco-Ulate B."/>
            <person name="Rolshausen P."/>
            <person name="Cantu D."/>
        </authorList>
    </citation>
    <scope>NUCLEOTIDE SEQUENCE [LARGE SCALE GENOMIC DNA]</scope>
    <source>
        <strain evidence="8">UCR-PA7</strain>
    </source>
</reference>
<evidence type="ECO:0000256" key="1">
    <source>
        <dbReference type="ARBA" id="ARBA00004141"/>
    </source>
</evidence>
<gene>
    <name evidence="7" type="ORF">UCRPA7_6631</name>
</gene>
<keyword evidence="4 6" id="KW-1133">Transmembrane helix</keyword>
<dbReference type="Proteomes" id="UP000014074">
    <property type="component" value="Unassembled WGS sequence"/>
</dbReference>
<comment type="subcellular location">
    <subcellularLocation>
        <location evidence="1">Membrane</location>
        <topology evidence="1">Multi-pass membrane protein</topology>
    </subcellularLocation>
</comment>
<feature type="transmembrane region" description="Helical" evidence="6">
    <location>
        <begin position="29"/>
        <end position="50"/>
    </location>
</feature>
<evidence type="ECO:0000256" key="5">
    <source>
        <dbReference type="ARBA" id="ARBA00023136"/>
    </source>
</evidence>
<organism evidence="7 8">
    <name type="scientific">Phaeoacremonium minimum (strain UCR-PA7)</name>
    <name type="common">Esca disease fungus</name>
    <name type="synonym">Togninia minima</name>
    <dbReference type="NCBI Taxonomy" id="1286976"/>
    <lineage>
        <taxon>Eukaryota</taxon>
        <taxon>Fungi</taxon>
        <taxon>Dikarya</taxon>
        <taxon>Ascomycota</taxon>
        <taxon>Pezizomycotina</taxon>
        <taxon>Sordariomycetes</taxon>
        <taxon>Sordariomycetidae</taxon>
        <taxon>Togniniales</taxon>
        <taxon>Togniniaceae</taxon>
        <taxon>Phaeoacremonium</taxon>
    </lineage>
</organism>
<name>R8BEY3_PHAM7</name>
<keyword evidence="3 6" id="KW-0812">Transmembrane</keyword>
<sequence length="155" mass="17367">MYTLALSCTGVVMMFTIPAANNTARYGGYILTMQFPICILFVITFMTAGVGGSTKKLAFGAAYQLGYTVGNIIGPQTYRQSDAPDYNIAKYTMLSFLVFCFILLGVMGCIHVYWNKQRDRQDALDTQNGIVHEHVENEEFADLTDFQIKSLRYPV</sequence>
<dbReference type="KEGG" id="tmn:UCRPA7_6631"/>
<dbReference type="RefSeq" id="XP_007917359.1">
    <property type="nucleotide sequence ID" value="XM_007919168.1"/>
</dbReference>
<protein>
    <submittedName>
        <fullName evidence="7">Putative permease of the major facilitator superfamily protein</fullName>
    </submittedName>
</protein>
<dbReference type="eggNOG" id="KOG2533">
    <property type="taxonomic scope" value="Eukaryota"/>
</dbReference>
<feature type="transmembrane region" description="Helical" evidence="6">
    <location>
        <begin position="57"/>
        <end position="74"/>
    </location>
</feature>
<dbReference type="GeneID" id="19327308"/>
<evidence type="ECO:0000256" key="2">
    <source>
        <dbReference type="ARBA" id="ARBA00022448"/>
    </source>
</evidence>
<dbReference type="PANTHER" id="PTHR43791">
    <property type="entry name" value="PERMEASE-RELATED"/>
    <property type="match status" value="1"/>
</dbReference>
<dbReference type="AlphaFoldDB" id="R8BEY3"/>
<dbReference type="OrthoDB" id="4021689at2759"/>
<dbReference type="HOGENOM" id="CLU_001265_32_1_1"/>
<proteinExistence type="predicted"/>
<evidence type="ECO:0000256" key="3">
    <source>
        <dbReference type="ARBA" id="ARBA00022692"/>
    </source>
</evidence>
<evidence type="ECO:0000256" key="4">
    <source>
        <dbReference type="ARBA" id="ARBA00022989"/>
    </source>
</evidence>
<dbReference type="PANTHER" id="PTHR43791:SF36">
    <property type="entry name" value="TRANSPORTER, PUTATIVE (AFU_ORTHOLOGUE AFUA_6G08340)-RELATED"/>
    <property type="match status" value="1"/>
</dbReference>
<dbReference type="GO" id="GO:0022857">
    <property type="term" value="F:transmembrane transporter activity"/>
    <property type="evidence" value="ECO:0007669"/>
    <property type="project" value="TreeGrafter"/>
</dbReference>